<protein>
    <submittedName>
        <fullName evidence="2">Uncharacterized protein</fullName>
    </submittedName>
</protein>
<comment type="caution">
    <text evidence="2">The sequence shown here is derived from an EMBL/GenBank/DDBJ whole genome shotgun (WGS) entry which is preliminary data.</text>
</comment>
<dbReference type="PANTHER" id="PTHR33710:SF79">
    <property type="entry name" value="OS06G0205337 PROTEIN"/>
    <property type="match status" value="1"/>
</dbReference>
<accession>A0AAV9L8B2</accession>
<dbReference type="AlphaFoldDB" id="A0AAV9L8B2"/>
<name>A0AAV9L8B2_9SOLN</name>
<dbReference type="Proteomes" id="UP001311915">
    <property type="component" value="Unassembled WGS sequence"/>
</dbReference>
<keyword evidence="1" id="KW-0472">Membrane</keyword>
<evidence type="ECO:0000313" key="2">
    <source>
        <dbReference type="EMBL" id="KAK4721498.1"/>
    </source>
</evidence>
<organism evidence="2 3">
    <name type="scientific">Solanum pinnatisectum</name>
    <name type="common">tansyleaf nightshade</name>
    <dbReference type="NCBI Taxonomy" id="50273"/>
    <lineage>
        <taxon>Eukaryota</taxon>
        <taxon>Viridiplantae</taxon>
        <taxon>Streptophyta</taxon>
        <taxon>Embryophyta</taxon>
        <taxon>Tracheophyta</taxon>
        <taxon>Spermatophyta</taxon>
        <taxon>Magnoliopsida</taxon>
        <taxon>eudicotyledons</taxon>
        <taxon>Gunneridae</taxon>
        <taxon>Pentapetalae</taxon>
        <taxon>asterids</taxon>
        <taxon>lamiids</taxon>
        <taxon>Solanales</taxon>
        <taxon>Solanaceae</taxon>
        <taxon>Solanoideae</taxon>
        <taxon>Solaneae</taxon>
        <taxon>Solanum</taxon>
    </lineage>
</organism>
<dbReference type="PANTHER" id="PTHR33710">
    <property type="entry name" value="BNAC02G09200D PROTEIN"/>
    <property type="match status" value="1"/>
</dbReference>
<keyword evidence="1" id="KW-0812">Transmembrane</keyword>
<keyword evidence="1" id="KW-1133">Transmembrane helix</keyword>
<dbReference type="EMBL" id="JAWPEI010000007">
    <property type="protein sequence ID" value="KAK4721498.1"/>
    <property type="molecule type" value="Genomic_DNA"/>
</dbReference>
<dbReference type="SUPFAM" id="SSF56219">
    <property type="entry name" value="DNase I-like"/>
    <property type="match status" value="1"/>
</dbReference>
<gene>
    <name evidence="2" type="ORF">R3W88_011731</name>
</gene>
<sequence>MSWMVGGDFNVILGDEEKIGGLPVYPHEYEDFALYRVVVNDSFLESYGNTGLQHLSRTGSDHAPLLFTCGVVTFIFLSLSSY</sequence>
<evidence type="ECO:0000256" key="1">
    <source>
        <dbReference type="SAM" id="Phobius"/>
    </source>
</evidence>
<dbReference type="InterPro" id="IPR036691">
    <property type="entry name" value="Endo/exonu/phosph_ase_sf"/>
</dbReference>
<keyword evidence="3" id="KW-1185">Reference proteome</keyword>
<feature type="transmembrane region" description="Helical" evidence="1">
    <location>
        <begin position="62"/>
        <end position="79"/>
    </location>
</feature>
<reference evidence="2 3" key="1">
    <citation type="submission" date="2023-10" db="EMBL/GenBank/DDBJ databases">
        <title>Genome-Wide Identification Analysis in wild type Solanum Pinnatisectum Reveals Some Genes Defensing Phytophthora Infestans.</title>
        <authorList>
            <person name="Sun C."/>
        </authorList>
    </citation>
    <scope>NUCLEOTIDE SEQUENCE [LARGE SCALE GENOMIC DNA]</scope>
    <source>
        <strain evidence="2">LQN</strain>
        <tissue evidence="2">Leaf</tissue>
    </source>
</reference>
<proteinExistence type="predicted"/>
<evidence type="ECO:0000313" key="3">
    <source>
        <dbReference type="Proteomes" id="UP001311915"/>
    </source>
</evidence>